<dbReference type="InterPro" id="IPR011009">
    <property type="entry name" value="Kinase-like_dom_sf"/>
</dbReference>
<organism evidence="2 3">
    <name type="scientific">Acacia crassicarpa</name>
    <name type="common">northern wattle</name>
    <dbReference type="NCBI Taxonomy" id="499986"/>
    <lineage>
        <taxon>Eukaryota</taxon>
        <taxon>Viridiplantae</taxon>
        <taxon>Streptophyta</taxon>
        <taxon>Embryophyta</taxon>
        <taxon>Tracheophyta</taxon>
        <taxon>Spermatophyta</taxon>
        <taxon>Magnoliopsida</taxon>
        <taxon>eudicotyledons</taxon>
        <taxon>Gunneridae</taxon>
        <taxon>Pentapetalae</taxon>
        <taxon>rosids</taxon>
        <taxon>fabids</taxon>
        <taxon>Fabales</taxon>
        <taxon>Fabaceae</taxon>
        <taxon>Caesalpinioideae</taxon>
        <taxon>mimosoid clade</taxon>
        <taxon>Acacieae</taxon>
        <taxon>Acacia</taxon>
    </lineage>
</organism>
<dbReference type="PANTHER" id="PTHR48007:SF79">
    <property type="entry name" value="(WILD MALAYSIAN BANANA) HYPOTHETICAL PROTEIN"/>
    <property type="match status" value="1"/>
</dbReference>
<dbReference type="InterPro" id="IPR000719">
    <property type="entry name" value="Prot_kinase_dom"/>
</dbReference>
<accession>A0AAE1K132</accession>
<comment type="caution">
    <text evidence="2">The sequence shown here is derived from an EMBL/GenBank/DDBJ whole genome shotgun (WGS) entry which is preliminary data.</text>
</comment>
<dbReference type="Gene3D" id="1.10.510.10">
    <property type="entry name" value="Transferase(Phosphotransferase) domain 1"/>
    <property type="match status" value="1"/>
</dbReference>
<dbReference type="InterPro" id="IPR001245">
    <property type="entry name" value="Ser-Thr/Tyr_kinase_cat_dom"/>
</dbReference>
<dbReference type="Gene3D" id="3.30.200.20">
    <property type="entry name" value="Phosphorylase Kinase, domain 1"/>
    <property type="match status" value="1"/>
</dbReference>
<dbReference type="GO" id="GO:0005524">
    <property type="term" value="F:ATP binding"/>
    <property type="evidence" value="ECO:0007669"/>
    <property type="project" value="InterPro"/>
</dbReference>
<dbReference type="AlphaFoldDB" id="A0AAE1K132"/>
<dbReference type="InterPro" id="IPR046959">
    <property type="entry name" value="PRK1-6/SRF4-like"/>
</dbReference>
<gene>
    <name evidence="2" type="ORF">QN277_015651</name>
</gene>
<keyword evidence="3" id="KW-1185">Reference proteome</keyword>
<dbReference type="Pfam" id="PF07714">
    <property type="entry name" value="PK_Tyr_Ser-Thr"/>
    <property type="match status" value="1"/>
</dbReference>
<protein>
    <recommendedName>
        <fullName evidence="1">Protein kinase domain-containing protein</fullName>
    </recommendedName>
</protein>
<sequence length="318" mass="35698">MERITVWVDLLYKLCTKQKTQKAEASSSDNESELRLTDLLKSPAEALSTGKYESLYKVKVDNFNGGKTVVVKRIKKLLPLSGHDFIKKMKTLRQAKHPYVLSPLAFYCQRPEKYQVQEELLIYEFQENGSLFKLLQGKSEGFDWSSRLGIAAMIAEGLTFMHQEVGEKLGIAHGNLKSSNIWLSSNMEARISEYGLMDPDDDQLNSSSSSSPSGSEAPNALKEDVYGFGVILLELLTGKLGNIDGIDLAEWVQSVVREEWTGEVFDKELIISDPSNEERLVNLLQVAIKCVHCSPEARPSMNQVALMINTIREEEEKS</sequence>
<reference evidence="2" key="1">
    <citation type="submission" date="2023-10" db="EMBL/GenBank/DDBJ databases">
        <title>Chromosome-level genome of the transformable northern wattle, Acacia crassicarpa.</title>
        <authorList>
            <person name="Massaro I."/>
            <person name="Sinha N.R."/>
            <person name="Poethig S."/>
            <person name="Leichty A.R."/>
        </authorList>
    </citation>
    <scope>NUCLEOTIDE SEQUENCE</scope>
    <source>
        <strain evidence="2">Acra3RX</strain>
        <tissue evidence="2">Leaf</tissue>
    </source>
</reference>
<dbReference type="Proteomes" id="UP001293593">
    <property type="component" value="Unassembled WGS sequence"/>
</dbReference>
<evidence type="ECO:0000313" key="3">
    <source>
        <dbReference type="Proteomes" id="UP001293593"/>
    </source>
</evidence>
<dbReference type="PANTHER" id="PTHR48007">
    <property type="entry name" value="LEUCINE-RICH REPEAT RECEPTOR-LIKE PROTEIN KINASE PXC1"/>
    <property type="match status" value="1"/>
</dbReference>
<dbReference type="PROSITE" id="PS50011">
    <property type="entry name" value="PROTEIN_KINASE_DOM"/>
    <property type="match status" value="1"/>
</dbReference>
<evidence type="ECO:0000313" key="2">
    <source>
        <dbReference type="EMBL" id="KAK4277694.1"/>
    </source>
</evidence>
<feature type="domain" description="Protein kinase" evidence="1">
    <location>
        <begin position="41"/>
        <end position="311"/>
    </location>
</feature>
<dbReference type="SUPFAM" id="SSF56112">
    <property type="entry name" value="Protein kinase-like (PK-like)"/>
    <property type="match status" value="1"/>
</dbReference>
<dbReference type="EMBL" id="JAWXYG010000003">
    <property type="protein sequence ID" value="KAK4277694.1"/>
    <property type="molecule type" value="Genomic_DNA"/>
</dbReference>
<proteinExistence type="predicted"/>
<dbReference type="GO" id="GO:0004672">
    <property type="term" value="F:protein kinase activity"/>
    <property type="evidence" value="ECO:0007669"/>
    <property type="project" value="InterPro"/>
</dbReference>
<evidence type="ECO:0000259" key="1">
    <source>
        <dbReference type="PROSITE" id="PS50011"/>
    </source>
</evidence>
<name>A0AAE1K132_9FABA</name>